<proteinExistence type="predicted"/>
<dbReference type="PANTHER" id="PTHR34315:SF1">
    <property type="entry name" value="INTRADIOL RING-CLEAVAGE DIOXYGENASES DOMAIN-CONTAINING PROTEIN-RELATED"/>
    <property type="match status" value="1"/>
</dbReference>
<gene>
    <name evidence="3" type="ORF">SAMN05216464_111246</name>
</gene>
<dbReference type="EMBL" id="FNAI01000011">
    <property type="protein sequence ID" value="SDF00291.1"/>
    <property type="molecule type" value="Genomic_DNA"/>
</dbReference>
<feature type="compositionally biased region" description="Low complexity" evidence="1">
    <location>
        <begin position="30"/>
        <end position="42"/>
    </location>
</feature>
<protein>
    <submittedName>
        <fullName evidence="3">Protocatechuate 3,4-dioxygenase beta subunit</fullName>
    </submittedName>
</protein>
<keyword evidence="3" id="KW-0560">Oxidoreductase</keyword>
<feature type="domain" description="Intradiol ring-cleavage dioxygenases" evidence="2">
    <location>
        <begin position="55"/>
        <end position="185"/>
    </location>
</feature>
<dbReference type="SUPFAM" id="SSF49482">
    <property type="entry name" value="Aromatic compound dioxygenase"/>
    <property type="match status" value="1"/>
</dbReference>
<dbReference type="Gene3D" id="2.60.130.10">
    <property type="entry name" value="Aromatic compound dioxygenase"/>
    <property type="match status" value="1"/>
</dbReference>
<dbReference type="Proteomes" id="UP000199072">
    <property type="component" value="Unassembled WGS sequence"/>
</dbReference>
<dbReference type="InterPro" id="IPR015889">
    <property type="entry name" value="Intradiol_dOase_core"/>
</dbReference>
<dbReference type="GO" id="GO:0016702">
    <property type="term" value="F:oxidoreductase activity, acting on single donors with incorporation of molecular oxygen, incorporation of two atoms of oxygen"/>
    <property type="evidence" value="ECO:0007669"/>
    <property type="project" value="InterPro"/>
</dbReference>
<keyword evidence="4" id="KW-1185">Reference proteome</keyword>
<dbReference type="STRING" id="1391627.SAMN05216464_111246"/>
<dbReference type="AlphaFoldDB" id="A0A1G7HIV3"/>
<evidence type="ECO:0000256" key="1">
    <source>
        <dbReference type="SAM" id="MobiDB-lite"/>
    </source>
</evidence>
<dbReference type="InterPro" id="IPR000627">
    <property type="entry name" value="Intradiol_dOase_C"/>
</dbReference>
<evidence type="ECO:0000259" key="2">
    <source>
        <dbReference type="Pfam" id="PF00775"/>
    </source>
</evidence>
<dbReference type="RefSeq" id="WP_091152686.1">
    <property type="nucleotide sequence ID" value="NZ_FNAI01000011.1"/>
</dbReference>
<dbReference type="OrthoDB" id="9800887at2"/>
<evidence type="ECO:0000313" key="4">
    <source>
        <dbReference type="Proteomes" id="UP000199072"/>
    </source>
</evidence>
<keyword evidence="3" id="KW-0223">Dioxygenase</keyword>
<accession>A0A1G7HIV3</accession>
<dbReference type="GO" id="GO:0008199">
    <property type="term" value="F:ferric iron binding"/>
    <property type="evidence" value="ECO:0007669"/>
    <property type="project" value="InterPro"/>
</dbReference>
<name>A0A1G7HIV3_9SPHI</name>
<dbReference type="Pfam" id="PF00775">
    <property type="entry name" value="Dioxygenase_C"/>
    <property type="match status" value="1"/>
</dbReference>
<organism evidence="3 4">
    <name type="scientific">Mucilaginibacter pineti</name>
    <dbReference type="NCBI Taxonomy" id="1391627"/>
    <lineage>
        <taxon>Bacteria</taxon>
        <taxon>Pseudomonadati</taxon>
        <taxon>Bacteroidota</taxon>
        <taxon>Sphingobacteriia</taxon>
        <taxon>Sphingobacteriales</taxon>
        <taxon>Sphingobacteriaceae</taxon>
        <taxon>Mucilaginibacter</taxon>
    </lineage>
</organism>
<feature type="region of interest" description="Disordered" evidence="1">
    <location>
        <begin position="29"/>
        <end position="65"/>
    </location>
</feature>
<reference evidence="3 4" key="1">
    <citation type="submission" date="2016-10" db="EMBL/GenBank/DDBJ databases">
        <authorList>
            <person name="de Groot N.N."/>
        </authorList>
    </citation>
    <scope>NUCLEOTIDE SEQUENCE [LARGE SCALE GENOMIC DNA]</scope>
    <source>
        <strain evidence="3 4">47C3B</strain>
    </source>
</reference>
<sequence>MERKNFLRTFVVAAAAGPLVFEACKKDSTSTKTDTSTSTKSTNGASCTVSPTETEGPFPYASGEINNPLNRSDITGGQTGLPLTVNFLVVNVSDNCNVVTGARVDIWHCNKDGYYSGYGNQPGILGTKSYIGETWLRGYQLTDSTGVAKFGTIYPGWYSGRATHIHMEVFVNGVLKKTTQMTFSEAISDAVHVSALYKDHGVNTTRNTSDQVFGDSATDLANETISLAGNLTDGYSGTFTIGISL</sequence>
<dbReference type="PANTHER" id="PTHR34315">
    <property type="match status" value="1"/>
</dbReference>
<feature type="compositionally biased region" description="Polar residues" evidence="1">
    <location>
        <begin position="43"/>
        <end position="53"/>
    </location>
</feature>
<evidence type="ECO:0000313" key="3">
    <source>
        <dbReference type="EMBL" id="SDF00291.1"/>
    </source>
</evidence>